<sequence length="101" mass="12008">MNVEFLQTAESEFIEAINHYNNESEGLGYEFAAEVQRTISRIVEYPSAWTALSKRTRRCRTNRFPYGILYQERGDMILIVAVMHLHRNPLYWRKRLPTGER</sequence>
<name>A0A831U062_GEOME</name>
<evidence type="ECO:0000313" key="2">
    <source>
        <dbReference type="EMBL" id="HEN42811.1"/>
    </source>
</evidence>
<protein>
    <submittedName>
        <fullName evidence="2">Type II toxin-antitoxin system RelE/ParE family toxin</fullName>
    </submittedName>
</protein>
<dbReference type="Pfam" id="PF05016">
    <property type="entry name" value="ParE_toxin"/>
    <property type="match status" value="1"/>
</dbReference>
<accession>A0A831U062</accession>
<gene>
    <name evidence="2" type="ORF">ENQ87_10645</name>
</gene>
<proteinExistence type="predicted"/>
<reference evidence="2" key="1">
    <citation type="journal article" date="2020" name="mSystems">
        <title>Genome- and Community-Level Interaction Insights into Carbon Utilization and Element Cycling Functions of Hydrothermarchaeota in Hydrothermal Sediment.</title>
        <authorList>
            <person name="Zhou Z."/>
            <person name="Liu Y."/>
            <person name="Xu W."/>
            <person name="Pan J."/>
            <person name="Luo Z.H."/>
            <person name="Li M."/>
        </authorList>
    </citation>
    <scope>NUCLEOTIDE SEQUENCE [LARGE SCALE GENOMIC DNA]</scope>
    <source>
        <strain evidence="2">SpSt-349</strain>
    </source>
</reference>
<comment type="caution">
    <text evidence="2">The sequence shown here is derived from an EMBL/GenBank/DDBJ whole genome shotgun (WGS) entry which is preliminary data.</text>
</comment>
<dbReference type="EMBL" id="DSOV01000045">
    <property type="protein sequence ID" value="HEN42811.1"/>
    <property type="molecule type" value="Genomic_DNA"/>
</dbReference>
<dbReference type="Gene3D" id="3.30.2310.20">
    <property type="entry name" value="RelE-like"/>
    <property type="match status" value="1"/>
</dbReference>
<evidence type="ECO:0000256" key="1">
    <source>
        <dbReference type="ARBA" id="ARBA00022649"/>
    </source>
</evidence>
<dbReference type="InterPro" id="IPR035093">
    <property type="entry name" value="RelE/ParE_toxin_dom_sf"/>
</dbReference>
<dbReference type="InterPro" id="IPR007712">
    <property type="entry name" value="RelE/ParE_toxin"/>
</dbReference>
<organism evidence="2">
    <name type="scientific">Geobacter metallireducens</name>
    <dbReference type="NCBI Taxonomy" id="28232"/>
    <lineage>
        <taxon>Bacteria</taxon>
        <taxon>Pseudomonadati</taxon>
        <taxon>Thermodesulfobacteriota</taxon>
        <taxon>Desulfuromonadia</taxon>
        <taxon>Geobacterales</taxon>
        <taxon>Geobacteraceae</taxon>
        <taxon>Geobacter</taxon>
    </lineage>
</organism>
<dbReference type="AlphaFoldDB" id="A0A831U062"/>
<keyword evidence="1" id="KW-1277">Toxin-antitoxin system</keyword>